<dbReference type="SUPFAM" id="SSF159127">
    <property type="entry name" value="HupF/HypC-like"/>
    <property type="match status" value="1"/>
</dbReference>
<dbReference type="UniPathway" id="UPA00335"/>
<evidence type="ECO:0000256" key="7">
    <source>
        <dbReference type="ARBA" id="ARBA00022833"/>
    </source>
</evidence>
<dbReference type="Pfam" id="PF07503">
    <property type="entry name" value="zf-HYPF"/>
    <property type="match status" value="2"/>
</dbReference>
<dbReference type="InterPro" id="IPR001109">
    <property type="entry name" value="Hydrogenase_HupF/HypC"/>
</dbReference>
<dbReference type="PANTHER" id="PTHR42959">
    <property type="entry name" value="CARBAMOYLTRANSFERASE"/>
    <property type="match status" value="1"/>
</dbReference>
<dbReference type="RefSeq" id="WP_090800092.1">
    <property type="nucleotide sequence ID" value="NZ_BOND01000001.1"/>
</dbReference>
<keyword evidence="5" id="KW-0479">Metal-binding</keyword>
<dbReference type="InterPro" id="IPR011125">
    <property type="entry name" value="Znf_HypF"/>
</dbReference>
<evidence type="ECO:0000256" key="2">
    <source>
        <dbReference type="ARBA" id="ARBA00006018"/>
    </source>
</evidence>
<evidence type="ECO:0000256" key="3">
    <source>
        <dbReference type="ARBA" id="ARBA00008097"/>
    </source>
</evidence>
<sequence>MCLGIPGQVVELVPGYEGQLALVDVEGAARRVNVGMLDEPPEPGAWVLIHMGFAVELIDRDKARTALDGLELIGRGRAADQRSRRRYEVTGVVQGVGFRPFVYATATALALSGRVTNTATGVTVEVEGLPDALDTFGRLLRTDPPPLAVVEDVKESTMDLEGGTSFTIEDSGPTGRSRTLASPDVATCEDCRAELRDPADRRHRHPFITCVNCGPRLTIITALPYDRDTTTMAGFPMCDACRGEYEDPTDRRFHAQPIACPDCGPRLELVTGGPGRHSWPPVHGETALRTARELLAQGRIVAVKGLGGYHLACDARDERAVAELRRRKRRGGKPFAVMVADLATARRIAVLTDDEERLLAGPQRPIVLAPKREPLADGVAPGNPDLGVMLPYTPLHELLFGLDGDPPISDALVLTSGNVSGEPIATDDADALERLSGIADAWLRHDRPIHVPCDDSVTRTVGGAALPVRRSRGYAPLPVALPVEVPPTLAAGGDLKNTCAVAEGRYAWLSPHVGDMDDLRTVDALTAVAGQLQDLTGVRPERLVADAHPGYRSTRWALDHADGRPVHRAQHHHAHIASVMGEHGVGAGEQVIGIAFDGTGYGADGAVWGGEVLLCDYKAAERFAHLGYVPLAGGDASVLRPYRMALAHLRNAGIEWADDIPAVAACPQAERDVLAHQLDTAFGSVPTSSMGRLFDAVASLVGAKHVVDYEAEAAIALEGLARDRSPRRAYPMMIVDGGPLVADPAELVRAVVADLRAGVPAAEIAAVFHATVAALIADLADRARDRTGLKTVALGGGVFQNAVLLDAAERQLADRGFTVLRPRLLPPNDGGIALGQLLISAAS</sequence>
<comment type="catalytic activity">
    <reaction evidence="8">
        <text>C-terminal L-cysteinyl-[HypE protein] + carbamoyl phosphate + ATP + H2O = C-terminal S-carboxamide-L-cysteinyl-[HypE protein] + AMP + phosphate + diphosphate + H(+)</text>
        <dbReference type="Rhea" id="RHEA:55636"/>
        <dbReference type="Rhea" id="RHEA-COMP:14247"/>
        <dbReference type="Rhea" id="RHEA-COMP:14392"/>
        <dbReference type="ChEBI" id="CHEBI:15377"/>
        <dbReference type="ChEBI" id="CHEBI:15378"/>
        <dbReference type="ChEBI" id="CHEBI:30616"/>
        <dbReference type="ChEBI" id="CHEBI:33019"/>
        <dbReference type="ChEBI" id="CHEBI:43474"/>
        <dbReference type="ChEBI" id="CHEBI:58228"/>
        <dbReference type="ChEBI" id="CHEBI:76913"/>
        <dbReference type="ChEBI" id="CHEBI:139126"/>
        <dbReference type="ChEBI" id="CHEBI:456215"/>
    </reaction>
</comment>
<evidence type="ECO:0000313" key="15">
    <source>
        <dbReference type="Proteomes" id="UP000199632"/>
    </source>
</evidence>
<evidence type="ECO:0000256" key="6">
    <source>
        <dbReference type="ARBA" id="ARBA00022771"/>
    </source>
</evidence>
<dbReference type="Gene3D" id="3.30.110.120">
    <property type="match status" value="1"/>
</dbReference>
<dbReference type="STRING" id="137265.SAMN05421684_6187"/>
<feature type="active site" evidence="10">
    <location>
        <position position="117"/>
    </location>
</feature>
<dbReference type="Gene3D" id="2.30.30.140">
    <property type="match status" value="1"/>
</dbReference>
<keyword evidence="4" id="KW-0436">Ligase</keyword>
<dbReference type="SUPFAM" id="SSF55821">
    <property type="entry name" value="YrdC/RibB"/>
    <property type="match status" value="1"/>
</dbReference>
<dbReference type="Pfam" id="PF01455">
    <property type="entry name" value="HupF_HypC"/>
    <property type="match status" value="1"/>
</dbReference>
<dbReference type="NCBIfam" id="TIGR00074">
    <property type="entry name" value="hypC_hupF"/>
    <property type="match status" value="1"/>
</dbReference>
<dbReference type="PROSITE" id="PS51163">
    <property type="entry name" value="YRDC"/>
    <property type="match status" value="1"/>
</dbReference>
<dbReference type="PROSITE" id="PS01097">
    <property type="entry name" value="HUPF_HYPC"/>
    <property type="match status" value="1"/>
</dbReference>
<feature type="domain" description="YrdC-like" evidence="13">
    <location>
        <begin position="285"/>
        <end position="473"/>
    </location>
</feature>
<dbReference type="GO" id="GO:0008270">
    <property type="term" value="F:zinc ion binding"/>
    <property type="evidence" value="ECO:0007669"/>
    <property type="project" value="UniProtKB-KW"/>
</dbReference>
<dbReference type="GO" id="GO:0016874">
    <property type="term" value="F:ligase activity"/>
    <property type="evidence" value="ECO:0007669"/>
    <property type="project" value="UniProtKB-UniRule"/>
</dbReference>
<comment type="similarity">
    <text evidence="2">Belongs to the HupF/HypC family.</text>
</comment>
<evidence type="ECO:0000256" key="9">
    <source>
        <dbReference type="PIRNR" id="PIRNR006256"/>
    </source>
</evidence>
<dbReference type="InterPro" id="IPR001792">
    <property type="entry name" value="Acylphosphatase-like_dom"/>
</dbReference>
<feature type="active site" evidence="10">
    <location>
        <position position="99"/>
    </location>
</feature>
<dbReference type="PIRSF" id="PIRSF006256">
    <property type="entry name" value="CMPcnvr_hdrg_mat"/>
    <property type="match status" value="1"/>
</dbReference>
<dbReference type="InterPro" id="IPR041440">
    <property type="entry name" value="HypF_C"/>
</dbReference>
<name>A0A1H3TPV0_9ACTN</name>
<dbReference type="InterPro" id="IPR051060">
    <property type="entry name" value="Carbamoyltrans_HypF-like"/>
</dbReference>
<evidence type="ECO:0000259" key="13">
    <source>
        <dbReference type="PROSITE" id="PS51163"/>
    </source>
</evidence>
<keyword evidence="10" id="KW-0378">Hydrolase</keyword>
<dbReference type="PROSITE" id="PS51160">
    <property type="entry name" value="ACYLPHOSPHATASE_3"/>
    <property type="match status" value="1"/>
</dbReference>
<dbReference type="EMBL" id="FNQB01000003">
    <property type="protein sequence ID" value="SDZ52323.1"/>
    <property type="molecule type" value="Genomic_DNA"/>
</dbReference>
<dbReference type="PROSITE" id="PS00150">
    <property type="entry name" value="ACYLPHOSPHATASE_1"/>
    <property type="match status" value="1"/>
</dbReference>
<dbReference type="Pfam" id="PF17788">
    <property type="entry name" value="HypF_C"/>
    <property type="match status" value="1"/>
</dbReference>
<dbReference type="Gene3D" id="3.30.420.360">
    <property type="match status" value="1"/>
</dbReference>
<dbReference type="GO" id="GO:0051604">
    <property type="term" value="P:protein maturation"/>
    <property type="evidence" value="ECO:0007669"/>
    <property type="project" value="TreeGrafter"/>
</dbReference>
<dbReference type="InterPro" id="IPR036046">
    <property type="entry name" value="Acylphosphatase-like_dom_sf"/>
</dbReference>
<evidence type="ECO:0000256" key="1">
    <source>
        <dbReference type="ARBA" id="ARBA00004711"/>
    </source>
</evidence>
<dbReference type="InterPro" id="IPR004421">
    <property type="entry name" value="Carbamoyltransferase_HypF"/>
</dbReference>
<dbReference type="PANTHER" id="PTHR42959:SF1">
    <property type="entry name" value="CARBAMOYLTRANSFERASE HYPF"/>
    <property type="match status" value="1"/>
</dbReference>
<evidence type="ECO:0000256" key="10">
    <source>
        <dbReference type="PROSITE-ProRule" id="PRU00520"/>
    </source>
</evidence>
<proteinExistence type="inferred from homology"/>
<dbReference type="InterPro" id="IPR055128">
    <property type="entry name" value="HypF_C_2"/>
</dbReference>
<dbReference type="NCBIfam" id="TIGR00143">
    <property type="entry name" value="hypF"/>
    <property type="match status" value="1"/>
</dbReference>
<evidence type="ECO:0000259" key="12">
    <source>
        <dbReference type="PROSITE" id="PS51160"/>
    </source>
</evidence>
<accession>A0A1H3TPV0</accession>
<dbReference type="InterPro" id="IPR043129">
    <property type="entry name" value="ATPase_NBD"/>
</dbReference>
<dbReference type="GO" id="GO:0003998">
    <property type="term" value="F:acylphosphatase activity"/>
    <property type="evidence" value="ECO:0007669"/>
    <property type="project" value="UniProtKB-EC"/>
</dbReference>
<dbReference type="PRINTS" id="PR00445">
    <property type="entry name" value="HUPFHYPC"/>
</dbReference>
<dbReference type="InterPro" id="IPR017945">
    <property type="entry name" value="DHBP_synth_RibB-like_a/b_dom"/>
</dbReference>
<comment type="catalytic activity">
    <reaction evidence="10">
        <text>an acyl phosphate + H2O = a carboxylate + phosphate + H(+)</text>
        <dbReference type="Rhea" id="RHEA:14965"/>
        <dbReference type="ChEBI" id="CHEBI:15377"/>
        <dbReference type="ChEBI" id="CHEBI:15378"/>
        <dbReference type="ChEBI" id="CHEBI:29067"/>
        <dbReference type="ChEBI" id="CHEBI:43474"/>
        <dbReference type="ChEBI" id="CHEBI:59918"/>
        <dbReference type="EC" id="3.6.1.7"/>
    </reaction>
</comment>
<dbReference type="Gene3D" id="3.90.870.50">
    <property type="match status" value="1"/>
</dbReference>
<dbReference type="Pfam" id="PF01300">
    <property type="entry name" value="Sua5_yciO_yrdC"/>
    <property type="match status" value="1"/>
</dbReference>
<keyword evidence="6" id="KW-0863">Zinc-finger</keyword>
<protein>
    <recommendedName>
        <fullName evidence="9">Carbamoyltransferase</fullName>
        <ecNumber evidence="9">6.2.-.-</ecNumber>
    </recommendedName>
</protein>
<evidence type="ECO:0000256" key="4">
    <source>
        <dbReference type="ARBA" id="ARBA00022598"/>
    </source>
</evidence>
<gene>
    <name evidence="14" type="ORF">SAMN05421684_6187</name>
</gene>
<dbReference type="Pfam" id="PF22521">
    <property type="entry name" value="HypF_C_2"/>
    <property type="match status" value="1"/>
</dbReference>
<comment type="similarity">
    <text evidence="3 9">Belongs to the carbamoyltransferase HypF family.</text>
</comment>
<organism evidence="14 15">
    <name type="scientific">Asanoa ishikariensis</name>
    <dbReference type="NCBI Taxonomy" id="137265"/>
    <lineage>
        <taxon>Bacteria</taxon>
        <taxon>Bacillati</taxon>
        <taxon>Actinomycetota</taxon>
        <taxon>Actinomycetes</taxon>
        <taxon>Micromonosporales</taxon>
        <taxon>Micromonosporaceae</taxon>
        <taxon>Asanoa</taxon>
    </lineage>
</organism>
<dbReference type="EC" id="6.2.-.-" evidence="9"/>
<dbReference type="InterPro" id="IPR006070">
    <property type="entry name" value="Sua5-like_dom"/>
</dbReference>
<dbReference type="GO" id="GO:0003725">
    <property type="term" value="F:double-stranded RNA binding"/>
    <property type="evidence" value="ECO:0007669"/>
    <property type="project" value="InterPro"/>
</dbReference>
<evidence type="ECO:0000256" key="5">
    <source>
        <dbReference type="ARBA" id="ARBA00022723"/>
    </source>
</evidence>
<dbReference type="InterPro" id="IPR017968">
    <property type="entry name" value="Acylphosphatase_CS"/>
</dbReference>
<dbReference type="Gene3D" id="3.30.420.40">
    <property type="match status" value="1"/>
</dbReference>
<dbReference type="OrthoDB" id="9808093at2"/>
<dbReference type="SUPFAM" id="SSF54975">
    <property type="entry name" value="Acylphosphatase/BLUF domain-like"/>
    <property type="match status" value="1"/>
</dbReference>
<feature type="domain" description="Acylphosphatase-like" evidence="12">
    <location>
        <begin position="84"/>
        <end position="170"/>
    </location>
</feature>
<reference evidence="15" key="1">
    <citation type="submission" date="2016-10" db="EMBL/GenBank/DDBJ databases">
        <authorList>
            <person name="Varghese N."/>
            <person name="Submissions S."/>
        </authorList>
    </citation>
    <scope>NUCLEOTIDE SEQUENCE [LARGE SCALE GENOMIC DNA]</scope>
    <source>
        <strain evidence="15">DSM 44718</strain>
    </source>
</reference>
<comment type="pathway">
    <text evidence="1">Protein modification; [NiFe] hydrogenase maturation.</text>
</comment>
<evidence type="ECO:0000313" key="14">
    <source>
        <dbReference type="EMBL" id="SDZ52323.1"/>
    </source>
</evidence>
<dbReference type="AlphaFoldDB" id="A0A1H3TPV0"/>
<dbReference type="FunFam" id="3.30.420.40:FF:000124">
    <property type="entry name" value="Carbamoyltransferase HypF"/>
    <property type="match status" value="1"/>
</dbReference>
<dbReference type="Pfam" id="PF00708">
    <property type="entry name" value="Acylphosphatase"/>
    <property type="match status" value="1"/>
</dbReference>
<dbReference type="InterPro" id="IPR019812">
    <property type="entry name" value="Hydgase_assmbl_chp_CS"/>
</dbReference>
<feature type="compositionally biased region" description="Polar residues" evidence="11">
    <location>
        <begin position="164"/>
        <end position="180"/>
    </location>
</feature>
<evidence type="ECO:0000256" key="11">
    <source>
        <dbReference type="SAM" id="MobiDB-lite"/>
    </source>
</evidence>
<keyword evidence="15" id="KW-1185">Reference proteome</keyword>
<evidence type="ECO:0000256" key="8">
    <source>
        <dbReference type="ARBA" id="ARBA00048220"/>
    </source>
</evidence>
<feature type="region of interest" description="Disordered" evidence="11">
    <location>
        <begin position="162"/>
        <end position="181"/>
    </location>
</feature>
<dbReference type="Proteomes" id="UP000199632">
    <property type="component" value="Unassembled WGS sequence"/>
</dbReference>
<dbReference type="GO" id="GO:0016743">
    <property type="term" value="F:carboxyl- or carbamoyltransferase activity"/>
    <property type="evidence" value="ECO:0007669"/>
    <property type="project" value="UniProtKB-UniRule"/>
</dbReference>
<dbReference type="SUPFAM" id="SSF53067">
    <property type="entry name" value="Actin-like ATPase domain"/>
    <property type="match status" value="1"/>
</dbReference>
<keyword evidence="7" id="KW-0862">Zinc</keyword>